<sequence>MSISIVLPIRKGSQRVKNKNIRPFSKDGKSLTELKIIELLKIKEVDEIVVTSNYDEAIEQIEAIAKNDPRVKIDRRPEHLCTPTTNVKELIEYMPTITTGEHILWLHVTSPFVKAEDYQQGIKKYFEALEEGRDSIMSVTEIKQFLWSDREKKIINANSSIESKWVQTQDLEPLYEINHAFYINSRENYLNTSDRIGSNPYLYVLKGSKVIDIDWEEDFELASKIFNI</sequence>
<dbReference type="EMBL" id="CACVAP010000093">
    <property type="protein sequence ID" value="CAA6819792.1"/>
    <property type="molecule type" value="Genomic_DNA"/>
</dbReference>
<reference evidence="1" key="1">
    <citation type="submission" date="2020-01" db="EMBL/GenBank/DDBJ databases">
        <authorList>
            <person name="Meier V. D."/>
            <person name="Meier V D."/>
        </authorList>
    </citation>
    <scope>NUCLEOTIDE SEQUENCE</scope>
    <source>
        <strain evidence="1">HLG_WM_MAG_06</strain>
    </source>
</reference>
<proteinExistence type="predicted"/>
<dbReference type="CDD" id="cd02513">
    <property type="entry name" value="CMP-NeuAc_Synthase"/>
    <property type="match status" value="1"/>
</dbReference>
<dbReference type="PANTHER" id="PTHR21485">
    <property type="entry name" value="HAD SUPERFAMILY MEMBERS CMAS AND KDSC"/>
    <property type="match status" value="1"/>
</dbReference>
<organism evidence="1">
    <name type="scientific">uncultured Sulfurovum sp</name>
    <dbReference type="NCBI Taxonomy" id="269237"/>
    <lineage>
        <taxon>Bacteria</taxon>
        <taxon>Pseudomonadati</taxon>
        <taxon>Campylobacterota</taxon>
        <taxon>Epsilonproteobacteria</taxon>
        <taxon>Campylobacterales</taxon>
        <taxon>Sulfurovaceae</taxon>
        <taxon>Sulfurovum</taxon>
        <taxon>environmental samples</taxon>
    </lineage>
</organism>
<name>A0A6S6TFX5_9BACT</name>
<keyword evidence="1" id="KW-0808">Transferase</keyword>
<gene>
    <name evidence="1" type="ORF">HELGO_WM1413</name>
</gene>
<dbReference type="SUPFAM" id="SSF53448">
    <property type="entry name" value="Nucleotide-diphospho-sugar transferases"/>
    <property type="match status" value="1"/>
</dbReference>
<dbReference type="InterPro" id="IPR029044">
    <property type="entry name" value="Nucleotide-diphossugar_trans"/>
</dbReference>
<dbReference type="InterPro" id="IPR050793">
    <property type="entry name" value="CMP-NeuNAc_synthase"/>
</dbReference>
<dbReference type="InterPro" id="IPR003329">
    <property type="entry name" value="Cytidylyl_trans"/>
</dbReference>
<dbReference type="Gene3D" id="3.90.550.10">
    <property type="entry name" value="Spore Coat Polysaccharide Biosynthesis Protein SpsA, Chain A"/>
    <property type="match status" value="1"/>
</dbReference>
<dbReference type="Pfam" id="PF02348">
    <property type="entry name" value="CTP_transf_3"/>
    <property type="match status" value="1"/>
</dbReference>
<dbReference type="PANTHER" id="PTHR21485:SF6">
    <property type="entry name" value="N-ACYLNEURAMINATE CYTIDYLYLTRANSFERASE-RELATED"/>
    <property type="match status" value="1"/>
</dbReference>
<protein>
    <submittedName>
        <fullName evidence="1">Pseudaminic acid CMP-transferase</fullName>
    </submittedName>
</protein>
<evidence type="ECO:0000313" key="1">
    <source>
        <dbReference type="EMBL" id="CAA6819792.1"/>
    </source>
</evidence>
<accession>A0A6S6TFX5</accession>
<dbReference type="AlphaFoldDB" id="A0A6S6TFX5"/>
<dbReference type="GO" id="GO:0008781">
    <property type="term" value="F:N-acylneuraminate cytidylyltransferase activity"/>
    <property type="evidence" value="ECO:0007669"/>
    <property type="project" value="TreeGrafter"/>
</dbReference>